<dbReference type="Gramene" id="OB04G17640.1">
    <property type="protein sequence ID" value="OB04G17640.1"/>
    <property type="gene ID" value="OB04G17640"/>
</dbReference>
<sequence length="77" mass="9035">MPLSSTCRLVHCFAPFFYMFGHETSVPSKVLQNGVRHARKGQTEEIDKEERDQKDEQRTMKRREKMNGKSDDMMGLE</sequence>
<evidence type="ECO:0000256" key="1">
    <source>
        <dbReference type="SAM" id="MobiDB-lite"/>
    </source>
</evidence>
<dbReference type="AlphaFoldDB" id="J3LX89"/>
<dbReference type="Proteomes" id="UP000006038">
    <property type="component" value="Chromosome 4"/>
</dbReference>
<dbReference type="HOGENOM" id="CLU_2642057_0_0_1"/>
<proteinExistence type="predicted"/>
<feature type="compositionally biased region" description="Basic and acidic residues" evidence="1">
    <location>
        <begin position="41"/>
        <end position="77"/>
    </location>
</feature>
<dbReference type="EnsemblPlants" id="OB04G17640.1">
    <property type="protein sequence ID" value="OB04G17640.1"/>
    <property type="gene ID" value="OB04G17640"/>
</dbReference>
<protein>
    <submittedName>
        <fullName evidence="2">Uncharacterized protein</fullName>
    </submittedName>
</protein>
<accession>J3LX89</accession>
<organism evidence="2">
    <name type="scientific">Oryza brachyantha</name>
    <name type="common">malo sina</name>
    <dbReference type="NCBI Taxonomy" id="4533"/>
    <lineage>
        <taxon>Eukaryota</taxon>
        <taxon>Viridiplantae</taxon>
        <taxon>Streptophyta</taxon>
        <taxon>Embryophyta</taxon>
        <taxon>Tracheophyta</taxon>
        <taxon>Spermatophyta</taxon>
        <taxon>Magnoliopsida</taxon>
        <taxon>Liliopsida</taxon>
        <taxon>Poales</taxon>
        <taxon>Poaceae</taxon>
        <taxon>BOP clade</taxon>
        <taxon>Oryzoideae</taxon>
        <taxon>Oryzeae</taxon>
        <taxon>Oryzinae</taxon>
        <taxon>Oryza</taxon>
    </lineage>
</organism>
<evidence type="ECO:0000313" key="3">
    <source>
        <dbReference type="Proteomes" id="UP000006038"/>
    </source>
</evidence>
<keyword evidence="3" id="KW-1185">Reference proteome</keyword>
<feature type="region of interest" description="Disordered" evidence="1">
    <location>
        <begin position="32"/>
        <end position="77"/>
    </location>
</feature>
<evidence type="ECO:0000313" key="2">
    <source>
        <dbReference type="EnsemblPlants" id="OB04G17640.1"/>
    </source>
</evidence>
<reference evidence="2" key="1">
    <citation type="journal article" date="2013" name="Nat. Commun.">
        <title>Whole-genome sequencing of Oryza brachyantha reveals mechanisms underlying Oryza genome evolution.</title>
        <authorList>
            <person name="Chen J."/>
            <person name="Huang Q."/>
            <person name="Gao D."/>
            <person name="Wang J."/>
            <person name="Lang Y."/>
            <person name="Liu T."/>
            <person name="Li B."/>
            <person name="Bai Z."/>
            <person name="Luis Goicoechea J."/>
            <person name="Liang C."/>
            <person name="Chen C."/>
            <person name="Zhang W."/>
            <person name="Sun S."/>
            <person name="Liao Y."/>
            <person name="Zhang X."/>
            <person name="Yang L."/>
            <person name="Song C."/>
            <person name="Wang M."/>
            <person name="Shi J."/>
            <person name="Liu G."/>
            <person name="Liu J."/>
            <person name="Zhou H."/>
            <person name="Zhou W."/>
            <person name="Yu Q."/>
            <person name="An N."/>
            <person name="Chen Y."/>
            <person name="Cai Q."/>
            <person name="Wang B."/>
            <person name="Liu B."/>
            <person name="Min J."/>
            <person name="Huang Y."/>
            <person name="Wu H."/>
            <person name="Li Z."/>
            <person name="Zhang Y."/>
            <person name="Yin Y."/>
            <person name="Song W."/>
            <person name="Jiang J."/>
            <person name="Jackson S.A."/>
            <person name="Wing R.A."/>
            <person name="Wang J."/>
            <person name="Chen M."/>
        </authorList>
    </citation>
    <scope>NUCLEOTIDE SEQUENCE [LARGE SCALE GENOMIC DNA]</scope>
    <source>
        <strain evidence="2">cv. IRGC 101232</strain>
    </source>
</reference>
<reference evidence="2" key="2">
    <citation type="submission" date="2013-04" db="UniProtKB">
        <authorList>
            <consortium name="EnsemblPlants"/>
        </authorList>
    </citation>
    <scope>IDENTIFICATION</scope>
</reference>
<name>J3LX89_ORYBR</name>